<dbReference type="GO" id="GO:0008674">
    <property type="term" value="F:2-dehydro-3-deoxy-6-phosphogalactonate aldolase activity"/>
    <property type="evidence" value="ECO:0007669"/>
    <property type="project" value="UniProtKB-EC"/>
</dbReference>
<dbReference type="AlphaFoldDB" id="A0A0M7B8C0"/>
<accession>A0A0M7B8C0</accession>
<evidence type="ECO:0000313" key="1">
    <source>
        <dbReference type="EMBL" id="CUH35963.1"/>
    </source>
</evidence>
<dbReference type="EMBL" id="CYPR01000065">
    <property type="protein sequence ID" value="CUH35963.1"/>
    <property type="molecule type" value="Genomic_DNA"/>
</dbReference>
<dbReference type="STRING" id="313367.JSE7799_01164"/>
<protein>
    <submittedName>
        <fullName evidence="1">2-dehydro-3-deoxy-6-phosphogalactonate aldolase</fullName>
        <ecNumber evidence="1">4.1.2.21</ecNumber>
    </submittedName>
</protein>
<dbReference type="Proteomes" id="UP000049455">
    <property type="component" value="Unassembled WGS sequence"/>
</dbReference>
<gene>
    <name evidence="1" type="primary">dgoA_2</name>
    <name evidence="1" type="ORF">JSE7799_01164</name>
</gene>
<keyword evidence="1" id="KW-0456">Lyase</keyword>
<sequence length="92" mass="10392">MTPAPRPLIAILRGIPPNEALPACKALIAAGITTIEVPLNSPERQSIEACGIEPLKRSKQKFRVPAKAMFRHWIIWKRTSRCEHFAFVFNRS</sequence>
<evidence type="ECO:0000313" key="2">
    <source>
        <dbReference type="Proteomes" id="UP000049455"/>
    </source>
</evidence>
<dbReference type="SUPFAM" id="SSF51569">
    <property type="entry name" value="Aldolase"/>
    <property type="match status" value="1"/>
</dbReference>
<dbReference type="InterPro" id="IPR013785">
    <property type="entry name" value="Aldolase_TIM"/>
</dbReference>
<name>A0A0M7B8C0_9RHOB</name>
<dbReference type="Gene3D" id="3.20.20.70">
    <property type="entry name" value="Aldolase class I"/>
    <property type="match status" value="1"/>
</dbReference>
<keyword evidence="2" id="KW-1185">Reference proteome</keyword>
<dbReference type="EC" id="4.1.2.21" evidence="1"/>
<proteinExistence type="predicted"/>
<reference evidence="1 2" key="1">
    <citation type="submission" date="2015-09" db="EMBL/GenBank/DDBJ databases">
        <authorList>
            <person name="Jackson K.R."/>
            <person name="Lunt B.L."/>
            <person name="Fisher J.N.B."/>
            <person name="Gardner A.V."/>
            <person name="Bailey M.E."/>
            <person name="Deus L.M."/>
            <person name="Earl A.S."/>
            <person name="Gibby P.D."/>
            <person name="Hartmann K.A."/>
            <person name="Liu J.E."/>
            <person name="Manci A.M."/>
            <person name="Nielsen D.A."/>
            <person name="Solomon M.B."/>
            <person name="Breakwell D.P."/>
            <person name="Burnett S.H."/>
            <person name="Grose J.H."/>
        </authorList>
    </citation>
    <scope>NUCLEOTIDE SEQUENCE [LARGE SCALE GENOMIC DNA]</scope>
    <source>
        <strain evidence="1 2">CECT 7799</strain>
    </source>
</reference>
<organism evidence="1 2">
    <name type="scientific">Jannaschia seosinensis</name>
    <dbReference type="NCBI Taxonomy" id="313367"/>
    <lineage>
        <taxon>Bacteria</taxon>
        <taxon>Pseudomonadati</taxon>
        <taxon>Pseudomonadota</taxon>
        <taxon>Alphaproteobacteria</taxon>
        <taxon>Rhodobacterales</taxon>
        <taxon>Roseobacteraceae</taxon>
        <taxon>Jannaschia</taxon>
    </lineage>
</organism>